<dbReference type="eggNOG" id="ENOG502RGE2">
    <property type="taxonomic scope" value="Eukaryota"/>
</dbReference>
<gene>
    <name evidence="3" type="ORF">TTHERM_00188480</name>
</gene>
<evidence type="ECO:0000259" key="2">
    <source>
        <dbReference type="Pfam" id="PF16531"/>
    </source>
</evidence>
<dbReference type="InterPro" id="IPR038558">
    <property type="entry name" value="SAS-6_N_sf"/>
</dbReference>
<dbReference type="STRING" id="312017.I7M1G0"/>
<organism evidence="3 4">
    <name type="scientific">Tetrahymena thermophila (strain SB210)</name>
    <dbReference type="NCBI Taxonomy" id="312017"/>
    <lineage>
        <taxon>Eukaryota</taxon>
        <taxon>Sar</taxon>
        <taxon>Alveolata</taxon>
        <taxon>Ciliophora</taxon>
        <taxon>Intramacronucleata</taxon>
        <taxon>Oligohymenophorea</taxon>
        <taxon>Hymenostomatida</taxon>
        <taxon>Tetrahymenina</taxon>
        <taxon>Tetrahymenidae</taxon>
        <taxon>Tetrahymena</taxon>
    </lineage>
</organism>
<evidence type="ECO:0000313" key="4">
    <source>
        <dbReference type="Proteomes" id="UP000009168"/>
    </source>
</evidence>
<dbReference type="KEGG" id="tet:TTHERM_00188480"/>
<dbReference type="RefSeq" id="XP_001016524.2">
    <property type="nucleotide sequence ID" value="XM_001016524.3"/>
</dbReference>
<dbReference type="PANTHER" id="PTHR34230">
    <property type="entry name" value="ASSEMBLY ABNORMAL PROTEIN 6, PUTATIVE-RELATED"/>
    <property type="match status" value="1"/>
</dbReference>
<evidence type="ECO:0000256" key="1">
    <source>
        <dbReference type="SAM" id="MobiDB-lite"/>
    </source>
</evidence>
<proteinExistence type="predicted"/>
<dbReference type="GeneID" id="7831357"/>
<feature type="compositionally biased region" description="Polar residues" evidence="1">
    <location>
        <begin position="1"/>
        <end position="21"/>
    </location>
</feature>
<name>I7M1G0_TETTS</name>
<dbReference type="Gene3D" id="2.170.210.20">
    <property type="entry name" value="Spindle assembly abnormal protein 6, N-terminal domain"/>
    <property type="match status" value="1"/>
</dbReference>
<protein>
    <submittedName>
        <fullName evidence="3">Alpha-1,3-mannosyl-glycoprotein beta-1, 2-N-acetylglucosaminyltransferase, putative</fullName>
    </submittedName>
</protein>
<reference evidence="4" key="1">
    <citation type="journal article" date="2006" name="PLoS Biol.">
        <title>Macronuclear genome sequence of the ciliate Tetrahymena thermophila, a model eukaryote.</title>
        <authorList>
            <person name="Eisen J.A."/>
            <person name="Coyne R.S."/>
            <person name="Wu M."/>
            <person name="Wu D."/>
            <person name="Thiagarajan M."/>
            <person name="Wortman J.R."/>
            <person name="Badger J.H."/>
            <person name="Ren Q."/>
            <person name="Amedeo P."/>
            <person name="Jones K.M."/>
            <person name="Tallon L.J."/>
            <person name="Delcher A.L."/>
            <person name="Salzberg S.L."/>
            <person name="Silva J.C."/>
            <person name="Haas B.J."/>
            <person name="Majoros W.H."/>
            <person name="Farzad M."/>
            <person name="Carlton J.M."/>
            <person name="Smith R.K. Jr."/>
            <person name="Garg J."/>
            <person name="Pearlman R.E."/>
            <person name="Karrer K.M."/>
            <person name="Sun L."/>
            <person name="Manning G."/>
            <person name="Elde N.C."/>
            <person name="Turkewitz A.P."/>
            <person name="Asai D.J."/>
            <person name="Wilkes D.E."/>
            <person name="Wang Y."/>
            <person name="Cai H."/>
            <person name="Collins K."/>
            <person name="Stewart B.A."/>
            <person name="Lee S.R."/>
            <person name="Wilamowska K."/>
            <person name="Weinberg Z."/>
            <person name="Ruzzo W.L."/>
            <person name="Wloga D."/>
            <person name="Gaertig J."/>
            <person name="Frankel J."/>
            <person name="Tsao C.-C."/>
            <person name="Gorovsky M.A."/>
            <person name="Keeling P.J."/>
            <person name="Waller R.F."/>
            <person name="Patron N.J."/>
            <person name="Cherry J.M."/>
            <person name="Stover N.A."/>
            <person name="Krieger C.J."/>
            <person name="del Toro C."/>
            <person name="Ryder H.F."/>
            <person name="Williamson S.C."/>
            <person name="Barbeau R.A."/>
            <person name="Hamilton E.P."/>
            <person name="Orias E."/>
        </authorList>
    </citation>
    <scope>NUCLEOTIDE SEQUENCE [LARGE SCALE GENOMIC DNA]</scope>
    <source>
        <strain evidence="4">SB210</strain>
    </source>
</reference>
<accession>I7M1G0</accession>
<dbReference type="InParanoid" id="I7M1G0"/>
<dbReference type="EMBL" id="GG662693">
    <property type="protein sequence ID" value="EAR96279.2"/>
    <property type="molecule type" value="Genomic_DNA"/>
</dbReference>
<dbReference type="Pfam" id="PF16531">
    <property type="entry name" value="SAS-6_N"/>
    <property type="match status" value="1"/>
</dbReference>
<keyword evidence="4" id="KW-1185">Reference proteome</keyword>
<evidence type="ECO:0000313" key="3">
    <source>
        <dbReference type="EMBL" id="EAR96279.2"/>
    </source>
</evidence>
<feature type="region of interest" description="Disordered" evidence="1">
    <location>
        <begin position="1"/>
        <end position="22"/>
    </location>
</feature>
<dbReference type="OrthoDB" id="49058at2759"/>
<dbReference type="PANTHER" id="PTHR34230:SF2">
    <property type="entry name" value="SPINDLE ASSEMBLY ABNORMAL PROTEIN 6 N-TERMINAL DOMAIN-CONTAINING PROTEIN"/>
    <property type="match status" value="1"/>
</dbReference>
<feature type="domain" description="Spindle assembly abnormal protein 6 N-terminal" evidence="2">
    <location>
        <begin position="36"/>
        <end position="175"/>
    </location>
</feature>
<dbReference type="AlphaFoldDB" id="I7M1G0"/>
<dbReference type="Proteomes" id="UP000009168">
    <property type="component" value="Unassembled WGS sequence"/>
</dbReference>
<sequence length="255" mass="29879">MSRQFDNSIQDQSQNYDNMNSLEDIDPSLQDGFQIVYDREVPLELRTIINNQQSQEVGSLESIKVKILIKPSQNQHPGGDLSDQAIKIEFTSETDLFFFYITIINYESFKQIKEDNKLKMEYGQFLQQLIKLFNQCYKEPHNFFGIFEMEEEGRANLKLIENMEYKFLEILSLDFVACEEDLVKQNVIYRYNILKAKMLFVQSRLEDISNLIKLKNPSLLVQIQKNTLSGNFSASTMRNSANQSKYNPNNSRFLK</sequence>
<dbReference type="InterPro" id="IPR032396">
    <property type="entry name" value="SAS-6_N"/>
</dbReference>
<dbReference type="CDD" id="cd10142">
    <property type="entry name" value="HD_SAS6_N"/>
    <property type="match status" value="1"/>
</dbReference>